<evidence type="ECO:0000259" key="6">
    <source>
        <dbReference type="Pfam" id="PF14905"/>
    </source>
</evidence>
<keyword evidence="7" id="KW-0675">Receptor</keyword>
<protein>
    <submittedName>
        <fullName evidence="7">TonB-dependent receptor</fullName>
    </submittedName>
</protein>
<dbReference type="GO" id="GO:0009279">
    <property type="term" value="C:cell outer membrane"/>
    <property type="evidence" value="ECO:0007669"/>
    <property type="project" value="UniProtKB-SubCell"/>
</dbReference>
<accession>A0A5B6TDD5</accession>
<dbReference type="Gene3D" id="2.60.40.1120">
    <property type="entry name" value="Carboxypeptidase-like, regulatory domain"/>
    <property type="match status" value="1"/>
</dbReference>
<dbReference type="SUPFAM" id="SSF56935">
    <property type="entry name" value="Porins"/>
    <property type="match status" value="1"/>
</dbReference>
<dbReference type="InterPro" id="IPR036942">
    <property type="entry name" value="Beta-barrel_TonB_sf"/>
</dbReference>
<dbReference type="OrthoDB" id="1682379at2"/>
<dbReference type="AlphaFoldDB" id="A0A5B6TDD5"/>
<dbReference type="Proteomes" id="UP000324133">
    <property type="component" value="Unassembled WGS sequence"/>
</dbReference>
<keyword evidence="5" id="KW-0732">Signal</keyword>
<dbReference type="InterPro" id="IPR008969">
    <property type="entry name" value="CarboxyPept-like_regulatory"/>
</dbReference>
<gene>
    <name evidence="7" type="ORF">FOA19_21535</name>
</gene>
<dbReference type="InterPro" id="IPR037066">
    <property type="entry name" value="Plug_dom_sf"/>
</dbReference>
<dbReference type="EMBL" id="VKKY01000003">
    <property type="protein sequence ID" value="KAA3436961.1"/>
    <property type="molecule type" value="Genomic_DNA"/>
</dbReference>
<organism evidence="7 8">
    <name type="scientific">Rufibacter hautae</name>
    <dbReference type="NCBI Taxonomy" id="2595005"/>
    <lineage>
        <taxon>Bacteria</taxon>
        <taxon>Pseudomonadati</taxon>
        <taxon>Bacteroidota</taxon>
        <taxon>Cytophagia</taxon>
        <taxon>Cytophagales</taxon>
        <taxon>Hymenobacteraceae</taxon>
        <taxon>Rufibacter</taxon>
    </lineage>
</organism>
<evidence type="ECO:0000313" key="8">
    <source>
        <dbReference type="Proteomes" id="UP000324133"/>
    </source>
</evidence>
<evidence type="ECO:0000256" key="1">
    <source>
        <dbReference type="ARBA" id="ARBA00004442"/>
    </source>
</evidence>
<proteinExistence type="predicted"/>
<dbReference type="Pfam" id="PF14905">
    <property type="entry name" value="OMP_b-brl_3"/>
    <property type="match status" value="1"/>
</dbReference>
<keyword evidence="3" id="KW-0998">Cell outer membrane</keyword>
<comment type="subcellular location">
    <subcellularLocation>
        <location evidence="1">Cell outer membrane</location>
    </subcellularLocation>
</comment>
<feature type="chain" id="PRO_5022804818" evidence="5">
    <location>
        <begin position="20"/>
        <end position="934"/>
    </location>
</feature>
<keyword evidence="8" id="KW-1185">Reference proteome</keyword>
<dbReference type="Pfam" id="PF13715">
    <property type="entry name" value="CarbopepD_reg_2"/>
    <property type="match status" value="1"/>
</dbReference>
<sequence>MKRFLLLMILLAGATGAWAQSFSLSGKVVDASDKSALPGATVILTRLLDSVQTVASTEASGAFKVQVPAGNYSLKITFLGYQTFQKSVPVMASVELGTLALALNSQMLNEVKVVGKIPPGEQKGDTTQFNAAAFKTAPDASAEDLVQKMPGITVTNGTLQAQGQDVKQVLVDGKRFFSDDPSTALRSLPAEVIANIQIFDKKSDQAEFSGVDDGNAAKTINIITKPEKRTGQFGKASAGYGSDNKYMVGVAVNSFSGDQRLTFTGLTNNINLLDFSVGETPGGGMRGRRPPMGGGTTSGLISTNTLGLNYSDLWGKKMEVSGNYKFTDRGITNNQFRVQNYTLPSDSGQVYSENRLSSSATKDHQFNFRLDYNLNPNNRLLITPSLTVQENTTDNQVASATSNVNGALNTSESATQAQSKSLTFNNNLLFSHKFGKVGRNLSVSLNTSYTNSSGDNGLAANTIYYRGTEGNQTQNLFTNQRRTGFSWAGDLTYNEPVGKSGQMQLIYNLGNQRNDADKQAYDLVEGTGAYSQLNTALSNTFQSSYFTQRFGTGYQYNEGKLRLRVNARYQLATLENDQDYPTEDFYTRRFTSLLPSADLTYKFSQSKNLDLNYTTSTNAPSVDQLSQAIDNSNPLQLYQGNPGLQQSYAHNFRIGFRNFNPETNRVFFVGVFGNLVQNYVSNSITRATTEPITLANGQVLEKGQQLTTPVNLDGYMNVRSVFHLGQPVGFLKSNLGVNGSVGYTRTPGLTNGQLNIASAPNVGGGLSLSSNISPKIDFNISTNGTYNFVQNSLQGQLNNNYFTQNTSLKYNWIFGPGLVYRTELNHQYNSGLSEGYNANYLLWNMSISKKLFKSQAAELSLSVNDLLNQNVSVQRNITPQYVEDVQSSVLQRFFMLTFTYNLRNFTGTAPQEQKRDRDFQGPPSGGSPGRPPQG</sequence>
<name>A0A5B6TDD5_9BACT</name>
<dbReference type="RefSeq" id="WP_149092902.1">
    <property type="nucleotide sequence ID" value="NZ_VKKY01000003.1"/>
</dbReference>
<evidence type="ECO:0000256" key="5">
    <source>
        <dbReference type="SAM" id="SignalP"/>
    </source>
</evidence>
<dbReference type="Gene3D" id="2.40.170.20">
    <property type="entry name" value="TonB-dependent receptor, beta-barrel domain"/>
    <property type="match status" value="1"/>
</dbReference>
<keyword evidence="2" id="KW-0472">Membrane</keyword>
<dbReference type="SUPFAM" id="SSF49464">
    <property type="entry name" value="Carboxypeptidase regulatory domain-like"/>
    <property type="match status" value="1"/>
</dbReference>
<feature type="region of interest" description="Disordered" evidence="4">
    <location>
        <begin position="907"/>
        <end position="934"/>
    </location>
</feature>
<evidence type="ECO:0000313" key="7">
    <source>
        <dbReference type="EMBL" id="KAA3436961.1"/>
    </source>
</evidence>
<dbReference type="InterPro" id="IPR041700">
    <property type="entry name" value="OMP_b-brl_3"/>
</dbReference>
<evidence type="ECO:0000256" key="4">
    <source>
        <dbReference type="SAM" id="MobiDB-lite"/>
    </source>
</evidence>
<dbReference type="Gene3D" id="2.170.130.10">
    <property type="entry name" value="TonB-dependent receptor, plug domain"/>
    <property type="match status" value="1"/>
</dbReference>
<evidence type="ECO:0000256" key="2">
    <source>
        <dbReference type="ARBA" id="ARBA00023136"/>
    </source>
</evidence>
<reference evidence="7 8" key="1">
    <citation type="submission" date="2019-07" db="EMBL/GenBank/DDBJ databases">
        <title>Rufibacter sp. nov., isolated from lake sediment.</title>
        <authorList>
            <person name="Qu J.-H."/>
        </authorList>
    </citation>
    <scope>NUCLEOTIDE SEQUENCE [LARGE SCALE GENOMIC DNA]</scope>
    <source>
        <strain evidence="7 8">NBS58-1</strain>
    </source>
</reference>
<comment type="caution">
    <text evidence="7">The sequence shown here is derived from an EMBL/GenBank/DDBJ whole genome shotgun (WGS) entry which is preliminary data.</text>
</comment>
<feature type="signal peptide" evidence="5">
    <location>
        <begin position="1"/>
        <end position="19"/>
    </location>
</feature>
<feature type="domain" description="Outer membrane protein beta-barrel" evidence="6">
    <location>
        <begin position="432"/>
        <end position="900"/>
    </location>
</feature>
<evidence type="ECO:0000256" key="3">
    <source>
        <dbReference type="ARBA" id="ARBA00023237"/>
    </source>
</evidence>